<dbReference type="SUPFAM" id="SSF52172">
    <property type="entry name" value="CheY-like"/>
    <property type="match status" value="1"/>
</dbReference>
<dbReference type="GO" id="GO:0032993">
    <property type="term" value="C:protein-DNA complex"/>
    <property type="evidence" value="ECO:0007669"/>
    <property type="project" value="TreeGrafter"/>
</dbReference>
<evidence type="ECO:0000256" key="3">
    <source>
        <dbReference type="ARBA" id="ARBA00023015"/>
    </source>
</evidence>
<evidence type="ECO:0000313" key="11">
    <source>
        <dbReference type="Proteomes" id="UP000244450"/>
    </source>
</evidence>
<keyword evidence="2" id="KW-0902">Two-component regulatory system</keyword>
<protein>
    <submittedName>
        <fullName evidence="10">DNA-binding response regulator</fullName>
    </submittedName>
</protein>
<gene>
    <name evidence="10" type="ORF">DCC81_13065</name>
</gene>
<dbReference type="GO" id="GO:0000976">
    <property type="term" value="F:transcription cis-regulatory region binding"/>
    <property type="evidence" value="ECO:0007669"/>
    <property type="project" value="TreeGrafter"/>
</dbReference>
<reference evidence="10 11" key="1">
    <citation type="submission" date="2018-04" db="EMBL/GenBank/DDBJ databases">
        <title>Chitinophaga fuyangensis sp. nov., isolated from soil in a chemical factory.</title>
        <authorList>
            <person name="Chen K."/>
        </authorList>
    </citation>
    <scope>NUCLEOTIDE SEQUENCE [LARGE SCALE GENOMIC DNA]</scope>
    <source>
        <strain evidence="10 11">LY-1</strain>
    </source>
</reference>
<dbReference type="PROSITE" id="PS50110">
    <property type="entry name" value="RESPONSE_REGULATORY"/>
    <property type="match status" value="1"/>
</dbReference>
<evidence type="ECO:0000256" key="7">
    <source>
        <dbReference type="PROSITE-ProRule" id="PRU01091"/>
    </source>
</evidence>
<dbReference type="GO" id="GO:0000156">
    <property type="term" value="F:phosphorelay response regulator activity"/>
    <property type="evidence" value="ECO:0007669"/>
    <property type="project" value="TreeGrafter"/>
</dbReference>
<dbReference type="FunFam" id="3.40.50.2300:FF:000001">
    <property type="entry name" value="DNA-binding response regulator PhoB"/>
    <property type="match status" value="1"/>
</dbReference>
<feature type="domain" description="Response regulatory" evidence="8">
    <location>
        <begin position="5"/>
        <end position="119"/>
    </location>
</feature>
<keyword evidence="4 7" id="KW-0238">DNA-binding</keyword>
<dbReference type="InterPro" id="IPR036388">
    <property type="entry name" value="WH-like_DNA-bd_sf"/>
</dbReference>
<dbReference type="FunFam" id="1.10.10.10:FF:000005">
    <property type="entry name" value="Two-component system response regulator"/>
    <property type="match status" value="1"/>
</dbReference>
<sequence>MEAGNILIVEDERKIADTLKYGLSEHGYEVEVAYDGKIGQRIFGARDFDLVILDINLPGVNGYDLCRYIRQKNNKVAIIMLTALNTLDDKVEGYESGADDYMVKPFEFKELLLKIRVQLKHVLQQQTPMGNTLKAADLEMNLDTMEISRSGQKINLTLKEFQLLEYMLRNKNRVLSRVDIAINVWDTDFDSNTNVIDVYISYLRNKIDREFDHKLIQTQVGTGYILKENAS</sequence>
<dbReference type="GO" id="GO:0005829">
    <property type="term" value="C:cytosol"/>
    <property type="evidence" value="ECO:0007669"/>
    <property type="project" value="TreeGrafter"/>
</dbReference>
<dbReference type="CDD" id="cd00383">
    <property type="entry name" value="trans_reg_C"/>
    <property type="match status" value="1"/>
</dbReference>
<keyword evidence="11" id="KW-1185">Reference proteome</keyword>
<dbReference type="InterPro" id="IPR039420">
    <property type="entry name" value="WalR-like"/>
</dbReference>
<dbReference type="SMART" id="SM00448">
    <property type="entry name" value="REC"/>
    <property type="match status" value="1"/>
</dbReference>
<dbReference type="GO" id="GO:0006355">
    <property type="term" value="P:regulation of DNA-templated transcription"/>
    <property type="evidence" value="ECO:0007669"/>
    <property type="project" value="InterPro"/>
</dbReference>
<comment type="caution">
    <text evidence="10">The sequence shown here is derived from an EMBL/GenBank/DDBJ whole genome shotgun (WGS) entry which is preliminary data.</text>
</comment>
<evidence type="ECO:0000256" key="6">
    <source>
        <dbReference type="PROSITE-ProRule" id="PRU00169"/>
    </source>
</evidence>
<keyword evidence="3" id="KW-0805">Transcription regulation</keyword>
<evidence type="ECO:0000256" key="5">
    <source>
        <dbReference type="ARBA" id="ARBA00023163"/>
    </source>
</evidence>
<evidence type="ECO:0000256" key="1">
    <source>
        <dbReference type="ARBA" id="ARBA00022553"/>
    </source>
</evidence>
<feature type="domain" description="OmpR/PhoB-type" evidence="9">
    <location>
        <begin position="130"/>
        <end position="228"/>
    </location>
</feature>
<dbReference type="Pfam" id="PF00486">
    <property type="entry name" value="Trans_reg_C"/>
    <property type="match status" value="1"/>
</dbReference>
<dbReference type="AlphaFoldDB" id="A0A2T7BG14"/>
<evidence type="ECO:0000256" key="2">
    <source>
        <dbReference type="ARBA" id="ARBA00023012"/>
    </source>
</evidence>
<dbReference type="OrthoDB" id="9790442at2"/>
<keyword evidence="5" id="KW-0804">Transcription</keyword>
<evidence type="ECO:0000259" key="8">
    <source>
        <dbReference type="PROSITE" id="PS50110"/>
    </source>
</evidence>
<dbReference type="InterPro" id="IPR001867">
    <property type="entry name" value="OmpR/PhoB-type_DNA-bd"/>
</dbReference>
<proteinExistence type="predicted"/>
<dbReference type="PROSITE" id="PS51755">
    <property type="entry name" value="OMPR_PHOB"/>
    <property type="match status" value="1"/>
</dbReference>
<evidence type="ECO:0000313" key="10">
    <source>
        <dbReference type="EMBL" id="PUZ25232.1"/>
    </source>
</evidence>
<dbReference type="EMBL" id="QCYK01000002">
    <property type="protein sequence ID" value="PUZ25232.1"/>
    <property type="molecule type" value="Genomic_DNA"/>
</dbReference>
<dbReference type="PANTHER" id="PTHR48111:SF22">
    <property type="entry name" value="REGULATOR OF RPOS"/>
    <property type="match status" value="1"/>
</dbReference>
<dbReference type="RefSeq" id="WP_108687070.1">
    <property type="nucleotide sequence ID" value="NZ_QCYK01000002.1"/>
</dbReference>
<dbReference type="Proteomes" id="UP000244450">
    <property type="component" value="Unassembled WGS sequence"/>
</dbReference>
<dbReference type="PANTHER" id="PTHR48111">
    <property type="entry name" value="REGULATOR OF RPOS"/>
    <property type="match status" value="1"/>
</dbReference>
<feature type="modified residue" description="4-aspartylphosphate" evidence="6">
    <location>
        <position position="54"/>
    </location>
</feature>
<evidence type="ECO:0000256" key="4">
    <source>
        <dbReference type="ARBA" id="ARBA00023125"/>
    </source>
</evidence>
<accession>A0A2T7BG14</accession>
<evidence type="ECO:0000259" key="9">
    <source>
        <dbReference type="PROSITE" id="PS51755"/>
    </source>
</evidence>
<dbReference type="InterPro" id="IPR011006">
    <property type="entry name" value="CheY-like_superfamily"/>
</dbReference>
<dbReference type="Gene3D" id="1.10.10.10">
    <property type="entry name" value="Winged helix-like DNA-binding domain superfamily/Winged helix DNA-binding domain"/>
    <property type="match status" value="1"/>
</dbReference>
<keyword evidence="1 6" id="KW-0597">Phosphoprotein</keyword>
<feature type="DNA-binding region" description="OmpR/PhoB-type" evidence="7">
    <location>
        <begin position="130"/>
        <end position="228"/>
    </location>
</feature>
<organism evidence="10 11">
    <name type="scientific">Chitinophaga parva</name>
    <dbReference type="NCBI Taxonomy" id="2169414"/>
    <lineage>
        <taxon>Bacteria</taxon>
        <taxon>Pseudomonadati</taxon>
        <taxon>Bacteroidota</taxon>
        <taxon>Chitinophagia</taxon>
        <taxon>Chitinophagales</taxon>
        <taxon>Chitinophagaceae</taxon>
        <taxon>Chitinophaga</taxon>
    </lineage>
</organism>
<dbReference type="InterPro" id="IPR001789">
    <property type="entry name" value="Sig_transdc_resp-reg_receiver"/>
</dbReference>
<dbReference type="SMART" id="SM00862">
    <property type="entry name" value="Trans_reg_C"/>
    <property type="match status" value="1"/>
</dbReference>
<dbReference type="Gene3D" id="3.40.50.2300">
    <property type="match status" value="1"/>
</dbReference>
<name>A0A2T7BG14_9BACT</name>
<dbReference type="Pfam" id="PF00072">
    <property type="entry name" value="Response_reg"/>
    <property type="match status" value="1"/>
</dbReference>
<dbReference type="CDD" id="cd17574">
    <property type="entry name" value="REC_OmpR"/>
    <property type="match status" value="1"/>
</dbReference>